<reference evidence="12 13" key="1">
    <citation type="submission" date="2018-05" db="EMBL/GenBank/DDBJ databases">
        <title>Genomic Encyclopedia of Archaeal and Bacterial Type Strains, Phase II (KMG-II): from individual species to whole genera.</title>
        <authorList>
            <person name="Goeker M."/>
        </authorList>
    </citation>
    <scope>NUCLEOTIDE SEQUENCE [LARGE SCALE GENOMIC DNA]</scope>
    <source>
        <strain evidence="12 13">DSM 45184</strain>
    </source>
</reference>
<evidence type="ECO:0000256" key="4">
    <source>
        <dbReference type="ARBA" id="ARBA00022984"/>
    </source>
</evidence>
<dbReference type="Pfam" id="PF01225">
    <property type="entry name" value="Mur_ligase"/>
    <property type="match status" value="1"/>
</dbReference>
<dbReference type="EMBL" id="QGGR01000004">
    <property type="protein sequence ID" value="PWK49760.1"/>
    <property type="molecule type" value="Genomic_DNA"/>
</dbReference>
<evidence type="ECO:0000259" key="10">
    <source>
        <dbReference type="Pfam" id="PF02875"/>
    </source>
</evidence>
<keyword evidence="6 7" id="KW-0961">Cell wall biogenesis/degradation</keyword>
<keyword evidence="7" id="KW-0963">Cytoplasm</keyword>
<dbReference type="InterPro" id="IPR004101">
    <property type="entry name" value="Mur_ligase_C"/>
</dbReference>
<dbReference type="Proteomes" id="UP000245697">
    <property type="component" value="Unassembled WGS sequence"/>
</dbReference>
<evidence type="ECO:0000256" key="3">
    <source>
        <dbReference type="ARBA" id="ARBA00022960"/>
    </source>
</evidence>
<feature type="binding site" evidence="7">
    <location>
        <begin position="123"/>
        <end position="129"/>
    </location>
    <ligand>
        <name>ATP</name>
        <dbReference type="ChEBI" id="CHEBI:30616"/>
    </ligand>
</feature>
<keyword evidence="13" id="KW-1185">Reference proteome</keyword>
<keyword evidence="7" id="KW-0067">ATP-binding</keyword>
<comment type="PTM">
    <text evidence="7">Carboxylation is probably crucial for Mg(2+) binding and, consequently, for the gamma-phosphate positioning of ATP.</text>
</comment>
<feature type="binding site" evidence="7">
    <location>
        <begin position="417"/>
        <end position="420"/>
    </location>
    <ligand>
        <name>meso-2,6-diaminopimelate</name>
        <dbReference type="ChEBI" id="CHEBI:57791"/>
    </ligand>
</feature>
<feature type="binding site" evidence="7">
    <location>
        <position position="475"/>
    </location>
    <ligand>
        <name>meso-2,6-diaminopimelate</name>
        <dbReference type="ChEBI" id="CHEBI:57791"/>
    </ligand>
</feature>
<dbReference type="Gene3D" id="3.40.1390.10">
    <property type="entry name" value="MurE/MurF, N-terminal domain"/>
    <property type="match status" value="1"/>
</dbReference>
<dbReference type="Gene3D" id="3.90.190.20">
    <property type="entry name" value="Mur ligase, C-terminal domain"/>
    <property type="match status" value="1"/>
</dbReference>
<accession>A0A316FPZ0</accession>
<dbReference type="Pfam" id="PF08245">
    <property type="entry name" value="Mur_ligase_M"/>
    <property type="match status" value="1"/>
</dbReference>
<dbReference type="GO" id="GO:0000287">
    <property type="term" value="F:magnesium ion binding"/>
    <property type="evidence" value="ECO:0007669"/>
    <property type="project" value="UniProtKB-UniRule"/>
</dbReference>
<comment type="function">
    <text evidence="7">Catalyzes the addition of meso-diaminopimelic acid to the nucleotide precursor UDP-N-acetylmuramoyl-L-alanyl-D-glutamate (UMAG) in the biosynthesis of bacterial cell-wall peptidoglycan.</text>
</comment>
<comment type="similarity">
    <text evidence="1 7">Belongs to the MurCDEF family. MurE subfamily.</text>
</comment>
<keyword evidence="7" id="KW-0547">Nucleotide-binding</keyword>
<dbReference type="NCBIfam" id="NF001126">
    <property type="entry name" value="PRK00139.1-4"/>
    <property type="match status" value="1"/>
</dbReference>
<sequence>MSGIPRPETVEPCLLARLAELLPADLTGGDVPVTGVTHSSREVRPGDLYAALPGANRHGAEFVADAAHAGAVAVLTDPAGAPAAVAAGLPVLVADDPRAVLGAASAAIYGEPSRRLTMIGVTGTAGKTSTSYLVEAGLRAAGRVTGLVGTVETRLGDLVVKSVRTTPEATDLQAILATGVERGVEAVVMEVSSHALVMGRAGGIRFAAGGYTNFGQDHLDFHPTSEDYFEAKARLFDGRSAAEVLNFDDPALRPLFKPSTITYSAAGDRAASWWASDVRPSDFGQLFTAHGPDGLTVETGVTLPGLHNVANALLALALLVAVGVDARVAGAGIAACRGVPGRLELVDAPGEILGVVDYAHKPNAIVAALTALRGLATTRGGRLICVIGAGGDRDQGKRPLMGAAAAEGADLVIITDDNPRTEDPAVVRSAVRVGAEEASTPAKIIEVAGRRSAIGEAVRLAAAGDVIAVLGKGNELGQEVNGEVLPFDDRIELAVALEARA</sequence>
<comment type="cofactor">
    <cofactor evidence="7">
        <name>Mg(2+)</name>
        <dbReference type="ChEBI" id="CHEBI:18420"/>
    </cofactor>
</comment>
<evidence type="ECO:0000259" key="9">
    <source>
        <dbReference type="Pfam" id="PF01225"/>
    </source>
</evidence>
<keyword evidence="7 12" id="KW-0436">Ligase</keyword>
<dbReference type="GO" id="GO:0009252">
    <property type="term" value="P:peptidoglycan biosynthetic process"/>
    <property type="evidence" value="ECO:0007669"/>
    <property type="project" value="UniProtKB-UniRule"/>
</dbReference>
<feature type="binding site" evidence="7">
    <location>
        <position position="200"/>
    </location>
    <ligand>
        <name>UDP-N-acetyl-alpha-D-muramoyl-L-alanyl-D-glutamate</name>
        <dbReference type="ChEBI" id="CHEBI:83900"/>
    </ligand>
</feature>
<feature type="domain" description="Mur ligase central" evidence="11">
    <location>
        <begin position="121"/>
        <end position="318"/>
    </location>
</feature>
<keyword evidence="5 7" id="KW-0131">Cell cycle</keyword>
<dbReference type="InterPro" id="IPR036565">
    <property type="entry name" value="Mur-like_cat_sf"/>
</dbReference>
<evidence type="ECO:0000313" key="13">
    <source>
        <dbReference type="Proteomes" id="UP000245697"/>
    </source>
</evidence>
<dbReference type="SUPFAM" id="SSF53623">
    <property type="entry name" value="MurD-like peptide ligases, catalytic domain"/>
    <property type="match status" value="1"/>
</dbReference>
<dbReference type="InterPro" id="IPR000713">
    <property type="entry name" value="Mur_ligase_N"/>
</dbReference>
<feature type="binding site" evidence="7">
    <location>
        <position position="393"/>
    </location>
    <ligand>
        <name>meso-2,6-diaminopimelate</name>
        <dbReference type="ChEBI" id="CHEBI:57791"/>
    </ligand>
</feature>
<name>A0A316FPZ0_9ACTN</name>
<dbReference type="Pfam" id="PF02875">
    <property type="entry name" value="Mur_ligase_C"/>
    <property type="match status" value="1"/>
</dbReference>
<comment type="subcellular location">
    <subcellularLocation>
        <location evidence="7 8">Cytoplasm</location>
    </subcellularLocation>
</comment>
<protein>
    <recommendedName>
        <fullName evidence="7">UDP-N-acetylmuramoyl-L-alanyl-D-glutamate--2,6-diaminopimelate ligase</fullName>
        <ecNumber evidence="7">6.3.2.13</ecNumber>
    </recommendedName>
    <alternativeName>
        <fullName evidence="7">Meso-A2pm-adding enzyme</fullName>
    </alternativeName>
    <alternativeName>
        <fullName evidence="7">Meso-diaminopimelate-adding enzyme</fullName>
    </alternativeName>
    <alternativeName>
        <fullName evidence="7">UDP-MurNAc-L-Ala-D-Glu:meso-diaminopimelate ligase</fullName>
    </alternativeName>
    <alternativeName>
        <fullName evidence="7">UDP-MurNAc-tripeptide synthetase</fullName>
    </alternativeName>
    <alternativeName>
        <fullName evidence="7">UDP-N-acetylmuramyl-tripeptide synthetase</fullName>
    </alternativeName>
</protein>
<dbReference type="InterPro" id="IPR013221">
    <property type="entry name" value="Mur_ligase_cen"/>
</dbReference>
<evidence type="ECO:0000256" key="1">
    <source>
        <dbReference type="ARBA" id="ARBA00005898"/>
    </source>
</evidence>
<evidence type="ECO:0000256" key="6">
    <source>
        <dbReference type="ARBA" id="ARBA00023316"/>
    </source>
</evidence>
<dbReference type="AlphaFoldDB" id="A0A316FPZ0"/>
<evidence type="ECO:0000256" key="8">
    <source>
        <dbReference type="RuleBase" id="RU004135"/>
    </source>
</evidence>
<dbReference type="RefSeq" id="WP_109592245.1">
    <property type="nucleotide sequence ID" value="NZ_BONA01000027.1"/>
</dbReference>
<dbReference type="PANTHER" id="PTHR23135:SF4">
    <property type="entry name" value="UDP-N-ACETYLMURAMOYL-L-ALANYL-D-GLUTAMATE--2,6-DIAMINOPIMELATE LIGASE MURE HOMOLOG, CHLOROPLASTIC"/>
    <property type="match status" value="1"/>
</dbReference>
<dbReference type="EC" id="6.3.2.13" evidence="7"/>
<dbReference type="InterPro" id="IPR035911">
    <property type="entry name" value="MurE/MurF_N"/>
</dbReference>
<dbReference type="SUPFAM" id="SSF53244">
    <property type="entry name" value="MurD-like peptide ligases, peptide-binding domain"/>
    <property type="match status" value="1"/>
</dbReference>
<dbReference type="UniPathway" id="UPA00219"/>
<feature type="binding site" evidence="7">
    <location>
        <position position="192"/>
    </location>
    <ligand>
        <name>UDP-N-acetyl-alpha-D-muramoyl-L-alanyl-D-glutamate</name>
        <dbReference type="ChEBI" id="CHEBI:83900"/>
    </ligand>
</feature>
<feature type="binding site" evidence="7">
    <location>
        <position position="471"/>
    </location>
    <ligand>
        <name>meso-2,6-diaminopimelate</name>
        <dbReference type="ChEBI" id="CHEBI:57791"/>
    </ligand>
</feature>
<dbReference type="InterPro" id="IPR036615">
    <property type="entry name" value="Mur_ligase_C_dom_sf"/>
</dbReference>
<evidence type="ECO:0000256" key="2">
    <source>
        <dbReference type="ARBA" id="ARBA00022618"/>
    </source>
</evidence>
<keyword evidence="3 7" id="KW-0133">Cell shape</keyword>
<dbReference type="GO" id="GO:0008360">
    <property type="term" value="P:regulation of cell shape"/>
    <property type="evidence" value="ECO:0007669"/>
    <property type="project" value="UniProtKB-KW"/>
</dbReference>
<evidence type="ECO:0000256" key="5">
    <source>
        <dbReference type="ARBA" id="ARBA00023306"/>
    </source>
</evidence>
<comment type="caution">
    <text evidence="7">Lacks conserved residue(s) required for the propagation of feature annotation.</text>
</comment>
<dbReference type="GO" id="GO:0008765">
    <property type="term" value="F:UDP-N-acetylmuramoylalanyl-D-glutamate-2,6-diaminopimelate ligase activity"/>
    <property type="evidence" value="ECO:0007669"/>
    <property type="project" value="UniProtKB-UniRule"/>
</dbReference>
<keyword evidence="2 7" id="KW-0132">Cell division</keyword>
<evidence type="ECO:0000313" key="12">
    <source>
        <dbReference type="EMBL" id="PWK49760.1"/>
    </source>
</evidence>
<gene>
    <name evidence="7" type="primary">murE</name>
    <name evidence="12" type="ORF">BC793_104436</name>
</gene>
<feature type="binding site" evidence="7">
    <location>
        <begin position="165"/>
        <end position="166"/>
    </location>
    <ligand>
        <name>UDP-N-acetyl-alpha-D-muramoyl-L-alanyl-D-glutamate</name>
        <dbReference type="ChEBI" id="CHEBI:83900"/>
    </ligand>
</feature>
<keyword evidence="4 7" id="KW-0573">Peptidoglycan synthesis</keyword>
<dbReference type="NCBIfam" id="NF001124">
    <property type="entry name" value="PRK00139.1-2"/>
    <property type="match status" value="1"/>
</dbReference>
<organism evidence="12 13">
    <name type="scientific">Actinoplanes xinjiangensis</name>
    <dbReference type="NCBI Taxonomy" id="512350"/>
    <lineage>
        <taxon>Bacteria</taxon>
        <taxon>Bacillati</taxon>
        <taxon>Actinomycetota</taxon>
        <taxon>Actinomycetes</taxon>
        <taxon>Micromonosporales</taxon>
        <taxon>Micromonosporaceae</taxon>
        <taxon>Actinoplanes</taxon>
    </lineage>
</organism>
<dbReference type="GO" id="GO:0005524">
    <property type="term" value="F:ATP binding"/>
    <property type="evidence" value="ECO:0007669"/>
    <property type="project" value="UniProtKB-UniRule"/>
</dbReference>
<proteinExistence type="inferred from homology"/>
<comment type="pathway">
    <text evidence="7 8">Cell wall biogenesis; peptidoglycan biosynthesis.</text>
</comment>
<dbReference type="NCBIfam" id="TIGR01085">
    <property type="entry name" value="murE"/>
    <property type="match status" value="1"/>
</dbReference>
<dbReference type="PANTHER" id="PTHR23135">
    <property type="entry name" value="MUR LIGASE FAMILY MEMBER"/>
    <property type="match status" value="1"/>
</dbReference>
<evidence type="ECO:0000256" key="7">
    <source>
        <dbReference type="HAMAP-Rule" id="MF_00208"/>
    </source>
</evidence>
<dbReference type="GO" id="GO:0005737">
    <property type="term" value="C:cytoplasm"/>
    <property type="evidence" value="ECO:0007669"/>
    <property type="project" value="UniProtKB-SubCell"/>
</dbReference>
<dbReference type="OrthoDB" id="9800958at2"/>
<dbReference type="HAMAP" id="MF_00208">
    <property type="entry name" value="MurE"/>
    <property type="match status" value="1"/>
</dbReference>
<feature type="binding site" evidence="7">
    <location>
        <position position="40"/>
    </location>
    <ligand>
        <name>UDP-N-acetyl-alpha-D-muramoyl-L-alanyl-D-glutamate</name>
        <dbReference type="ChEBI" id="CHEBI:83900"/>
    </ligand>
</feature>
<keyword evidence="7" id="KW-0460">Magnesium</keyword>
<dbReference type="SUPFAM" id="SSF63418">
    <property type="entry name" value="MurE/MurF N-terminal domain"/>
    <property type="match status" value="1"/>
</dbReference>
<comment type="catalytic activity">
    <reaction evidence="7">
        <text>UDP-N-acetyl-alpha-D-muramoyl-L-alanyl-D-glutamate + meso-2,6-diaminopimelate + ATP = UDP-N-acetyl-alpha-D-muramoyl-L-alanyl-gamma-D-glutamyl-meso-2,6-diaminopimelate + ADP + phosphate + H(+)</text>
        <dbReference type="Rhea" id="RHEA:23676"/>
        <dbReference type="ChEBI" id="CHEBI:15378"/>
        <dbReference type="ChEBI" id="CHEBI:30616"/>
        <dbReference type="ChEBI" id="CHEBI:43474"/>
        <dbReference type="ChEBI" id="CHEBI:57791"/>
        <dbReference type="ChEBI" id="CHEBI:83900"/>
        <dbReference type="ChEBI" id="CHEBI:83905"/>
        <dbReference type="ChEBI" id="CHEBI:456216"/>
        <dbReference type="EC" id="6.3.2.13"/>
    </reaction>
</comment>
<comment type="caution">
    <text evidence="12">The sequence shown here is derived from an EMBL/GenBank/DDBJ whole genome shotgun (WGS) entry which is preliminary data.</text>
</comment>
<feature type="modified residue" description="N6-carboxylysine" evidence="7">
    <location>
        <position position="232"/>
    </location>
</feature>
<dbReference type="GO" id="GO:0051301">
    <property type="term" value="P:cell division"/>
    <property type="evidence" value="ECO:0007669"/>
    <property type="project" value="UniProtKB-KW"/>
</dbReference>
<dbReference type="InterPro" id="IPR005761">
    <property type="entry name" value="UDP-N-AcMur-Glu-dNH2Pim_ligase"/>
</dbReference>
<evidence type="ECO:0000259" key="11">
    <source>
        <dbReference type="Pfam" id="PF08245"/>
    </source>
</evidence>
<feature type="short sequence motif" description="Meso-diaminopimelate recognition motif" evidence="7">
    <location>
        <begin position="417"/>
        <end position="420"/>
    </location>
</feature>
<dbReference type="GO" id="GO:0071555">
    <property type="term" value="P:cell wall organization"/>
    <property type="evidence" value="ECO:0007669"/>
    <property type="project" value="UniProtKB-KW"/>
</dbReference>
<feature type="domain" description="Mur ligase C-terminal" evidence="10">
    <location>
        <begin position="341"/>
        <end position="473"/>
    </location>
</feature>
<dbReference type="Gene3D" id="3.40.1190.10">
    <property type="entry name" value="Mur-like, catalytic domain"/>
    <property type="match status" value="1"/>
</dbReference>
<feature type="domain" description="Mur ligase N-terminal catalytic" evidence="9">
    <location>
        <begin position="33"/>
        <end position="107"/>
    </location>
</feature>